<dbReference type="Gene3D" id="3.40.50.300">
    <property type="entry name" value="P-loop containing nucleotide triphosphate hydrolases"/>
    <property type="match status" value="1"/>
</dbReference>
<keyword evidence="5" id="KW-1185">Reference proteome</keyword>
<dbReference type="InterPro" id="IPR041664">
    <property type="entry name" value="AAA_16"/>
</dbReference>
<dbReference type="SMART" id="SM00421">
    <property type="entry name" value="HTH_LUXR"/>
    <property type="match status" value="1"/>
</dbReference>
<evidence type="ECO:0000256" key="2">
    <source>
        <dbReference type="ARBA" id="ARBA00022840"/>
    </source>
</evidence>
<evidence type="ECO:0000259" key="3">
    <source>
        <dbReference type="PROSITE" id="PS50043"/>
    </source>
</evidence>
<protein>
    <recommendedName>
        <fullName evidence="3">HTH luxR-type domain-containing protein</fullName>
    </recommendedName>
</protein>
<dbReference type="InterPro" id="IPR036388">
    <property type="entry name" value="WH-like_DNA-bd_sf"/>
</dbReference>
<dbReference type="CDD" id="cd06170">
    <property type="entry name" value="LuxR_C_like"/>
    <property type="match status" value="1"/>
</dbReference>
<dbReference type="GO" id="GO:0003677">
    <property type="term" value="F:DNA binding"/>
    <property type="evidence" value="ECO:0007669"/>
    <property type="project" value="InterPro"/>
</dbReference>
<gene>
    <name evidence="4" type="ORF">CVV68_12785</name>
</gene>
<accession>A0A2V5L8I1</accession>
<dbReference type="RefSeq" id="WP_110501401.1">
    <property type="nucleotide sequence ID" value="NZ_QJVD01000013.1"/>
</dbReference>
<reference evidence="4 5" key="1">
    <citation type="submission" date="2018-05" db="EMBL/GenBank/DDBJ databases">
        <title>Genetic diversity of glacier-inhabiting Cryobacterium bacteria in China and description of Cryobacterium mengkeensis sp. nov. and Arthrobacter glacialis sp. nov.</title>
        <authorList>
            <person name="Liu Q."/>
            <person name="Xin Y.-H."/>
        </authorList>
    </citation>
    <scope>NUCLEOTIDE SEQUENCE [LARGE SCALE GENOMIC DNA]</scope>
    <source>
        <strain evidence="4 5">LI2</strain>
    </source>
</reference>
<dbReference type="GO" id="GO:0006355">
    <property type="term" value="P:regulation of DNA-templated transcription"/>
    <property type="evidence" value="ECO:0007669"/>
    <property type="project" value="InterPro"/>
</dbReference>
<dbReference type="OrthoDB" id="144293at2"/>
<keyword evidence="1" id="KW-0547">Nucleotide-binding</keyword>
<organism evidence="4 5">
    <name type="scientific">Arthrobacter livingstonensis</name>
    <dbReference type="NCBI Taxonomy" id="670078"/>
    <lineage>
        <taxon>Bacteria</taxon>
        <taxon>Bacillati</taxon>
        <taxon>Actinomycetota</taxon>
        <taxon>Actinomycetes</taxon>
        <taxon>Micrococcales</taxon>
        <taxon>Micrococcaceae</taxon>
        <taxon>Arthrobacter</taxon>
    </lineage>
</organism>
<dbReference type="PANTHER" id="PTHR16305">
    <property type="entry name" value="TESTICULAR SOLUBLE ADENYLYL CYCLASE"/>
    <property type="match status" value="1"/>
</dbReference>
<dbReference type="PROSITE" id="PS50043">
    <property type="entry name" value="HTH_LUXR_2"/>
    <property type="match status" value="1"/>
</dbReference>
<dbReference type="PRINTS" id="PR00038">
    <property type="entry name" value="HTHLUXR"/>
</dbReference>
<dbReference type="GO" id="GO:0005524">
    <property type="term" value="F:ATP binding"/>
    <property type="evidence" value="ECO:0007669"/>
    <property type="project" value="UniProtKB-KW"/>
</dbReference>
<dbReference type="GO" id="GO:0005737">
    <property type="term" value="C:cytoplasm"/>
    <property type="evidence" value="ECO:0007669"/>
    <property type="project" value="TreeGrafter"/>
</dbReference>
<dbReference type="InterPro" id="IPR027417">
    <property type="entry name" value="P-loop_NTPase"/>
</dbReference>
<dbReference type="Proteomes" id="UP000247832">
    <property type="component" value="Unassembled WGS sequence"/>
</dbReference>
<proteinExistence type="predicted"/>
<keyword evidence="2" id="KW-0067">ATP-binding</keyword>
<dbReference type="PROSITE" id="PS00622">
    <property type="entry name" value="HTH_LUXR_1"/>
    <property type="match status" value="1"/>
</dbReference>
<dbReference type="Gene3D" id="1.10.10.10">
    <property type="entry name" value="Winged helix-like DNA-binding domain superfamily/Winged helix DNA-binding domain"/>
    <property type="match status" value="1"/>
</dbReference>
<dbReference type="AlphaFoldDB" id="A0A2V5L8I1"/>
<dbReference type="PANTHER" id="PTHR16305:SF28">
    <property type="entry name" value="GUANYLATE CYCLASE DOMAIN-CONTAINING PROTEIN"/>
    <property type="match status" value="1"/>
</dbReference>
<evidence type="ECO:0000313" key="4">
    <source>
        <dbReference type="EMBL" id="PYI66684.1"/>
    </source>
</evidence>
<dbReference type="Pfam" id="PF13191">
    <property type="entry name" value="AAA_16"/>
    <property type="match status" value="1"/>
</dbReference>
<feature type="domain" description="HTH luxR-type" evidence="3">
    <location>
        <begin position="902"/>
        <end position="967"/>
    </location>
</feature>
<evidence type="ECO:0000313" key="5">
    <source>
        <dbReference type="Proteomes" id="UP000247832"/>
    </source>
</evidence>
<dbReference type="InterPro" id="IPR000792">
    <property type="entry name" value="Tscrpt_reg_LuxR_C"/>
</dbReference>
<dbReference type="EMBL" id="QJVD01000013">
    <property type="protein sequence ID" value="PYI66684.1"/>
    <property type="molecule type" value="Genomic_DNA"/>
</dbReference>
<name>A0A2V5L8I1_9MICC</name>
<dbReference type="SUPFAM" id="SSF46894">
    <property type="entry name" value="C-terminal effector domain of the bipartite response regulators"/>
    <property type="match status" value="1"/>
</dbReference>
<dbReference type="GO" id="GO:0004016">
    <property type="term" value="F:adenylate cyclase activity"/>
    <property type="evidence" value="ECO:0007669"/>
    <property type="project" value="TreeGrafter"/>
</dbReference>
<comment type="caution">
    <text evidence="4">The sequence shown here is derived from an EMBL/GenBank/DDBJ whole genome shotgun (WGS) entry which is preliminary data.</text>
</comment>
<sequence length="969" mass="104339">MGEHAGADGADIVGRATELGTLGQFLASAAAGTAGTLVVSGDAGVGKTALVQHACNAPGPAAWIFAGACLPLASMTVPFLALRSAFRAAPRFEGDARPMLPKAGEPPNDVPVAIDIWLEELCQRRPVVMVIDDLQWADQSTLDVLMYLIAGPPKRRLAIIATLRTGEVAEDHPLQRWLADIRRLPRIDWLGLEPLDRLDTEAQVTHLLGAPPHQSLLQEIFAHTAGNAYLNQLVVAGLEPAARHLPVELPADLKGAVLRSWRSLSAASQRLTQLMAVGGRPLRPEDLGAVARPDGRPEDILALLHEAADAGIVECSQEGSHWWFHHPLIAEVLEQRLDAEVRMRWHGAFAAHGENRLDDQEAPDFESLAALADHHFTSGHTADAYRWALRASAAAGHAGGAAEMLRLLQRAVALRRSLPDAAESEQELWSRLRAAAEETGSMEEELEAVEALLAGTDVSARPLDAAELLVRRAHLRFSTGRSFLDIGEMRDAVRLADVEPQSWQYALALAELAHVELWNDEAGAESHAAQALNVARTAGHPRALSYALTASAMSALVRGSGREGRAFAAEAISAAAQAREFWALVHATMWLGNSTETWASQAFADLMRAGRQQLGRLGAPHVYIAKMAASEAESYLAVGLWRECRQALRVALGSDPGTMGDVAARLTAARLAAWQGRLGEAEAHLARAEELYAQNSAFLNLDFDAIRSEVCLAVGRPEAAYTAAMSGATGEGLSPTMCEWLVPVAARSLADLIQLAKDAGRPTVELTTLTDELVQRFPATLRDMGEATELYTLQLAALDLMYAAEVGRARDRAGNAQDWIRAADACHEATLRWEEAYCCWRAAESLLLHGHTQRGLAVSFLRRGLALAEELQAGPIRDHLRELAARARITVVLPVAGEPAAPHAALPGLTPREREILEYVIAGRTYAEIAASLVISEKTVSSHISNLLRKTGTSNRLDLSRLATRPAAS</sequence>
<dbReference type="Pfam" id="PF00196">
    <property type="entry name" value="GerE"/>
    <property type="match status" value="1"/>
</dbReference>
<evidence type="ECO:0000256" key="1">
    <source>
        <dbReference type="ARBA" id="ARBA00022741"/>
    </source>
</evidence>
<dbReference type="SUPFAM" id="SSF52540">
    <property type="entry name" value="P-loop containing nucleoside triphosphate hydrolases"/>
    <property type="match status" value="1"/>
</dbReference>
<dbReference type="InterPro" id="IPR016032">
    <property type="entry name" value="Sig_transdc_resp-reg_C-effctor"/>
</dbReference>